<reference evidence="1" key="1">
    <citation type="submission" date="2021-06" db="EMBL/GenBank/DDBJ databases">
        <authorList>
            <person name="Kallberg Y."/>
            <person name="Tangrot J."/>
            <person name="Rosling A."/>
        </authorList>
    </citation>
    <scope>NUCLEOTIDE SEQUENCE</scope>
    <source>
        <strain evidence="1">IL203A</strain>
    </source>
</reference>
<feature type="non-terminal residue" evidence="1">
    <location>
        <position position="1"/>
    </location>
</feature>
<keyword evidence="2" id="KW-1185">Reference proteome</keyword>
<proteinExistence type="predicted"/>
<name>A0ACA9QYB4_9GLOM</name>
<feature type="non-terminal residue" evidence="1">
    <location>
        <position position="61"/>
    </location>
</feature>
<comment type="caution">
    <text evidence="1">The sequence shown here is derived from an EMBL/GenBank/DDBJ whole genome shotgun (WGS) entry which is preliminary data.</text>
</comment>
<protein>
    <submittedName>
        <fullName evidence="1">3305_t:CDS:1</fullName>
    </submittedName>
</protein>
<dbReference type="EMBL" id="CAJVPU010055657">
    <property type="protein sequence ID" value="CAG8769005.1"/>
    <property type="molecule type" value="Genomic_DNA"/>
</dbReference>
<gene>
    <name evidence="1" type="ORF">DHETER_LOCUS15725</name>
</gene>
<evidence type="ECO:0000313" key="2">
    <source>
        <dbReference type="Proteomes" id="UP000789702"/>
    </source>
</evidence>
<dbReference type="Proteomes" id="UP000789702">
    <property type="component" value="Unassembled WGS sequence"/>
</dbReference>
<evidence type="ECO:0000313" key="1">
    <source>
        <dbReference type="EMBL" id="CAG8769005.1"/>
    </source>
</evidence>
<sequence>RVINSSEAIYYSHQDRGPWFYNFGVNDNHSGRDKWQYYKVNNYQLPIRNTKDGFFSVNDYE</sequence>
<organism evidence="1 2">
    <name type="scientific">Dentiscutata heterogama</name>
    <dbReference type="NCBI Taxonomy" id="1316150"/>
    <lineage>
        <taxon>Eukaryota</taxon>
        <taxon>Fungi</taxon>
        <taxon>Fungi incertae sedis</taxon>
        <taxon>Mucoromycota</taxon>
        <taxon>Glomeromycotina</taxon>
        <taxon>Glomeromycetes</taxon>
        <taxon>Diversisporales</taxon>
        <taxon>Gigasporaceae</taxon>
        <taxon>Dentiscutata</taxon>
    </lineage>
</organism>
<accession>A0ACA9QYB4</accession>